<name>A0A8X6M8D2_9ARAC</name>
<evidence type="ECO:0000313" key="2">
    <source>
        <dbReference type="Proteomes" id="UP000886998"/>
    </source>
</evidence>
<sequence>MSNLLQDESLDPLPLMGDLNPQSDFPLKFCPFEILAWILFGPLPPNVLINEIEACLNSRPLQKPLQIRPGFNALTPAPFLVGGPIHQFPDPSQPSRSVALSERWNPGFKDYVSTSGIAGPRGIYIDFNLGAKWWKNKPNLKLGIWFFVEKEQTTPLKWTLGRKFKKLFSGLTKRGRGCECKYQIRTIN</sequence>
<accession>A0A8X6M8D2</accession>
<protein>
    <submittedName>
        <fullName evidence="1">Uncharacterized protein</fullName>
    </submittedName>
</protein>
<evidence type="ECO:0000313" key="1">
    <source>
        <dbReference type="EMBL" id="GFS31371.1"/>
    </source>
</evidence>
<dbReference type="AlphaFoldDB" id="A0A8X6M8D2"/>
<organism evidence="1 2">
    <name type="scientific">Trichonephila inaurata madagascariensis</name>
    <dbReference type="NCBI Taxonomy" id="2747483"/>
    <lineage>
        <taxon>Eukaryota</taxon>
        <taxon>Metazoa</taxon>
        <taxon>Ecdysozoa</taxon>
        <taxon>Arthropoda</taxon>
        <taxon>Chelicerata</taxon>
        <taxon>Arachnida</taxon>
        <taxon>Araneae</taxon>
        <taxon>Araneomorphae</taxon>
        <taxon>Entelegynae</taxon>
        <taxon>Araneoidea</taxon>
        <taxon>Nephilidae</taxon>
        <taxon>Trichonephila</taxon>
        <taxon>Trichonephila inaurata</taxon>
    </lineage>
</organism>
<reference evidence="1" key="1">
    <citation type="submission" date="2020-08" db="EMBL/GenBank/DDBJ databases">
        <title>Multicomponent nature underlies the extraordinary mechanical properties of spider dragline silk.</title>
        <authorList>
            <person name="Kono N."/>
            <person name="Nakamura H."/>
            <person name="Mori M."/>
            <person name="Yoshida Y."/>
            <person name="Ohtoshi R."/>
            <person name="Malay A.D."/>
            <person name="Moran D.A.P."/>
            <person name="Tomita M."/>
            <person name="Numata K."/>
            <person name="Arakawa K."/>
        </authorList>
    </citation>
    <scope>NUCLEOTIDE SEQUENCE</scope>
</reference>
<comment type="caution">
    <text evidence="1">The sequence shown here is derived from an EMBL/GenBank/DDBJ whole genome shotgun (WGS) entry which is preliminary data.</text>
</comment>
<keyword evidence="2" id="KW-1185">Reference proteome</keyword>
<dbReference type="EMBL" id="BMAV01024241">
    <property type="protein sequence ID" value="GFS31371.1"/>
    <property type="molecule type" value="Genomic_DNA"/>
</dbReference>
<gene>
    <name evidence="1" type="ORF">TNIN_65581</name>
</gene>
<proteinExistence type="predicted"/>
<dbReference type="Proteomes" id="UP000886998">
    <property type="component" value="Unassembled WGS sequence"/>
</dbReference>